<sequence length="74" mass="7990">MIIPARIEPPTRSRLGAPLEESRQTFDLTAPHDVVREWQGRLDTAPAVAALIASGFEDADSVALEDVIGARPPQ</sequence>
<gene>
    <name evidence="1" type="ORF">BGK67_02380</name>
</gene>
<dbReference type="OrthoDB" id="4297275at2"/>
<evidence type="ECO:0000313" key="2">
    <source>
        <dbReference type="Proteomes" id="UP000095705"/>
    </source>
</evidence>
<keyword evidence="2" id="KW-1185">Reference proteome</keyword>
<organism evidence="1 2">
    <name type="scientific">Streptomyces subrutilus</name>
    <dbReference type="NCBI Taxonomy" id="36818"/>
    <lineage>
        <taxon>Bacteria</taxon>
        <taxon>Bacillati</taxon>
        <taxon>Actinomycetota</taxon>
        <taxon>Actinomycetes</taxon>
        <taxon>Kitasatosporales</taxon>
        <taxon>Streptomycetaceae</taxon>
        <taxon>Streptomyces</taxon>
    </lineage>
</organism>
<dbReference type="AlphaFoldDB" id="A0A1E5PLF7"/>
<comment type="caution">
    <text evidence="1">The sequence shown here is derived from an EMBL/GenBank/DDBJ whole genome shotgun (WGS) entry which is preliminary data.</text>
</comment>
<reference evidence="1 2" key="1">
    <citation type="submission" date="2016-08" db="EMBL/GenBank/DDBJ databases">
        <title>The complete genome of Streptomyces subrutilus 10-1-1.</title>
        <authorList>
            <person name="Chen X."/>
        </authorList>
    </citation>
    <scope>NUCLEOTIDE SEQUENCE [LARGE SCALE GENOMIC DNA]</scope>
    <source>
        <strain evidence="1 2">10-1-1</strain>
    </source>
</reference>
<protein>
    <submittedName>
        <fullName evidence="1">Uncharacterized protein</fullName>
    </submittedName>
</protein>
<proteinExistence type="predicted"/>
<dbReference type="RefSeq" id="WP_069918498.1">
    <property type="nucleotide sequence ID" value="NZ_MEHK01000001.1"/>
</dbReference>
<evidence type="ECO:0000313" key="1">
    <source>
        <dbReference type="EMBL" id="OEJ30354.1"/>
    </source>
</evidence>
<dbReference type="Proteomes" id="UP000095705">
    <property type="component" value="Unassembled WGS sequence"/>
</dbReference>
<dbReference type="EMBL" id="MEHK01000001">
    <property type="protein sequence ID" value="OEJ30354.1"/>
    <property type="molecule type" value="Genomic_DNA"/>
</dbReference>
<name>A0A1E5PLF7_9ACTN</name>
<accession>A0A1E5PLF7</accession>
<dbReference type="STRING" id="36818.BGK67_02380"/>